<gene>
    <name evidence="1" type="ORF">K8N75_07820</name>
</gene>
<dbReference type="InterPro" id="IPR011989">
    <property type="entry name" value="ARM-like"/>
</dbReference>
<dbReference type="GO" id="GO:0016491">
    <property type="term" value="F:oxidoreductase activity"/>
    <property type="evidence" value="ECO:0007669"/>
    <property type="project" value="TreeGrafter"/>
</dbReference>
<comment type="caution">
    <text evidence="1">The sequence shown here is derived from an EMBL/GenBank/DDBJ whole genome shotgun (WGS) entry which is preliminary data.</text>
</comment>
<protein>
    <submittedName>
        <fullName evidence="1">HEAT repeat domain-containing protein</fullName>
    </submittedName>
</protein>
<dbReference type="AlphaFoldDB" id="A0A8T5UYQ6"/>
<organism evidence="1 2">
    <name type="scientific">Methanobacterium spitsbergense</name>
    <dbReference type="NCBI Taxonomy" id="2874285"/>
    <lineage>
        <taxon>Archaea</taxon>
        <taxon>Methanobacteriati</taxon>
        <taxon>Methanobacteriota</taxon>
        <taxon>Methanomada group</taxon>
        <taxon>Methanobacteria</taxon>
        <taxon>Methanobacteriales</taxon>
        <taxon>Methanobacteriaceae</taxon>
        <taxon>Methanobacterium</taxon>
    </lineage>
</organism>
<evidence type="ECO:0000313" key="1">
    <source>
        <dbReference type="EMBL" id="MBZ2165943.1"/>
    </source>
</evidence>
<dbReference type="InterPro" id="IPR016024">
    <property type="entry name" value="ARM-type_fold"/>
</dbReference>
<evidence type="ECO:0000313" key="2">
    <source>
        <dbReference type="Proteomes" id="UP000825933"/>
    </source>
</evidence>
<dbReference type="Proteomes" id="UP000825933">
    <property type="component" value="Unassembled WGS sequence"/>
</dbReference>
<accession>A0A8T5UYQ6</accession>
<sequence>MGSKFNKLDIEKLRAKKDIKGLIKALKHEDSNIRMFAAISLGDIGEEKAIAPLIQSLKDEEERVRNEVFNSLVKIGDPAVDTLIMALKDEKLEEGVKFALIKIGEHSSRNLMFKYNNQNRDTKIYYINLMGEIGDKNSIEHLIHILKDIKSYEKYDRKILISTIKALGKIGDERATDIIHDLYFRFCRSQSDRYLTELFMDVIINVDRNGSDFLVQELSSNDCKVREEVADALIKMENQMAVDPLIRALTDNKGDIFRKRASEILYRIGKPAVIPLIQALRDEDRYLRCGAADSLGKIGDERAVNPLINALKDKDSYIRLEAAKALDKIGWKSKGGQENVYYLIAKTKWIEVSKIGNLAVFPLIQTLKYGELDLRFNAAEALGEIGDERALEPLKQSLKDENEDVRKKVSEVMVNMDWNSKTDIISIN</sequence>
<dbReference type="SUPFAM" id="SSF48371">
    <property type="entry name" value="ARM repeat"/>
    <property type="match status" value="2"/>
</dbReference>
<keyword evidence="2" id="KW-1185">Reference proteome</keyword>
<dbReference type="SMART" id="SM00567">
    <property type="entry name" value="EZ_HEAT"/>
    <property type="match status" value="6"/>
</dbReference>
<dbReference type="Pfam" id="PF13646">
    <property type="entry name" value="HEAT_2"/>
    <property type="match status" value="3"/>
</dbReference>
<reference evidence="2" key="1">
    <citation type="journal article" date="2022" name="Microbiol. Resour. Announc.">
        <title>Draft Genome Sequence of a Methanogenic Archaeon from West Spitsbergen Permafrost.</title>
        <authorList>
            <person name="Trubitsyn V."/>
            <person name="Rivkina E."/>
            <person name="Shcherbakova V."/>
        </authorList>
    </citation>
    <scope>NUCLEOTIDE SEQUENCE [LARGE SCALE GENOMIC DNA]</scope>
    <source>
        <strain evidence="2">VT</strain>
    </source>
</reference>
<dbReference type="EMBL" id="JAIOUQ010000008">
    <property type="protein sequence ID" value="MBZ2165943.1"/>
    <property type="molecule type" value="Genomic_DNA"/>
</dbReference>
<dbReference type="PANTHER" id="PTHR12697">
    <property type="entry name" value="PBS LYASE HEAT-LIKE PROTEIN"/>
    <property type="match status" value="1"/>
</dbReference>
<dbReference type="Gene3D" id="1.25.10.10">
    <property type="entry name" value="Leucine-rich Repeat Variant"/>
    <property type="match status" value="4"/>
</dbReference>
<dbReference type="PANTHER" id="PTHR12697:SF5">
    <property type="entry name" value="DEOXYHYPUSINE HYDROXYLASE"/>
    <property type="match status" value="1"/>
</dbReference>
<dbReference type="Pfam" id="PF03130">
    <property type="entry name" value="HEAT_PBS"/>
    <property type="match status" value="1"/>
</dbReference>
<dbReference type="RefSeq" id="WP_223791537.1">
    <property type="nucleotide sequence ID" value="NZ_JAIOUQ010000008.1"/>
</dbReference>
<dbReference type="InterPro" id="IPR004155">
    <property type="entry name" value="PBS_lyase_HEAT"/>
</dbReference>
<proteinExistence type="predicted"/>
<name>A0A8T5UYQ6_9EURY</name>